<sequence length="32" mass="4057">MSMTERIYRLLRDVRDSYRSGADYLWFCRWIP</sequence>
<gene>
    <name evidence="1" type="ORF">HEP81_04654</name>
</gene>
<accession>A0A7H1Q3P6</accession>
<reference evidence="1 2" key="1">
    <citation type="submission" date="2020-04" db="EMBL/GenBank/DDBJ databases">
        <title>Characterization and engineering of Streptomyces griseofuscus DSM40191 as a potential heterologous host for expression of BGCs.</title>
        <authorList>
            <person name="Gren T."/>
            <person name="Whitford C.M."/>
            <person name="Mohite O.S."/>
            <person name="Joergensen T.S."/>
            <person name="Nielsen J.B."/>
            <person name="Lee S.Y."/>
            <person name="Weber T."/>
        </authorList>
    </citation>
    <scope>NUCLEOTIDE SEQUENCE [LARGE SCALE GENOMIC DNA]</scope>
    <source>
        <strain evidence="1 2">DSM 40191</strain>
    </source>
</reference>
<proteinExistence type="predicted"/>
<organism evidence="1 2">
    <name type="scientific">Streptomyces griseofuscus</name>
    <dbReference type="NCBI Taxonomy" id="146922"/>
    <lineage>
        <taxon>Bacteria</taxon>
        <taxon>Bacillati</taxon>
        <taxon>Actinomycetota</taxon>
        <taxon>Actinomycetes</taxon>
        <taxon>Kitasatosporales</taxon>
        <taxon>Streptomycetaceae</taxon>
        <taxon>Streptomyces</taxon>
    </lineage>
</organism>
<dbReference type="KEGG" id="sgf:HEP81_04654"/>
<dbReference type="Proteomes" id="UP000516422">
    <property type="component" value="Chromosome"/>
</dbReference>
<protein>
    <submittedName>
        <fullName evidence="1">Uncharacterized protein</fullName>
    </submittedName>
</protein>
<dbReference type="EMBL" id="CP051006">
    <property type="protein sequence ID" value="QNT94926.1"/>
    <property type="molecule type" value="Genomic_DNA"/>
</dbReference>
<evidence type="ECO:0000313" key="1">
    <source>
        <dbReference type="EMBL" id="QNT94926.1"/>
    </source>
</evidence>
<name>A0A7H1Q3P6_9ACTN</name>
<dbReference type="AlphaFoldDB" id="A0A7H1Q3P6"/>
<evidence type="ECO:0000313" key="2">
    <source>
        <dbReference type="Proteomes" id="UP000516422"/>
    </source>
</evidence>